<feature type="domain" description="Aminoglycoside phosphotransferase" evidence="1">
    <location>
        <begin position="14"/>
        <end position="205"/>
    </location>
</feature>
<dbReference type="AlphaFoldDB" id="A0A4R4RSX9"/>
<proteinExistence type="predicted"/>
<keyword evidence="3" id="KW-1185">Reference proteome</keyword>
<dbReference type="EMBL" id="SMKL01000013">
    <property type="protein sequence ID" value="TDC52734.1"/>
    <property type="molecule type" value="Genomic_DNA"/>
</dbReference>
<dbReference type="RefSeq" id="WP_131980982.1">
    <property type="nucleotide sequence ID" value="NZ_SMKL01000013.1"/>
</dbReference>
<dbReference type="Proteomes" id="UP000295621">
    <property type="component" value="Unassembled WGS sequence"/>
</dbReference>
<evidence type="ECO:0000313" key="2">
    <source>
        <dbReference type="EMBL" id="TDC52734.1"/>
    </source>
</evidence>
<dbReference type="SUPFAM" id="SSF56112">
    <property type="entry name" value="Protein kinase-like (PK-like)"/>
    <property type="match status" value="1"/>
</dbReference>
<dbReference type="InterPro" id="IPR002575">
    <property type="entry name" value="Aminoglycoside_PTrfase"/>
</dbReference>
<dbReference type="Pfam" id="PF01636">
    <property type="entry name" value="APH"/>
    <property type="match status" value="1"/>
</dbReference>
<organism evidence="2 3">
    <name type="scientific">Jiangella ureilytica</name>
    <dbReference type="NCBI Taxonomy" id="2530374"/>
    <lineage>
        <taxon>Bacteria</taxon>
        <taxon>Bacillati</taxon>
        <taxon>Actinomycetota</taxon>
        <taxon>Actinomycetes</taxon>
        <taxon>Jiangellales</taxon>
        <taxon>Jiangellaceae</taxon>
        <taxon>Jiangella</taxon>
    </lineage>
</organism>
<gene>
    <name evidence="2" type="ORF">E1212_07720</name>
</gene>
<accession>A0A4R4RSX9</accession>
<reference evidence="2 3" key="1">
    <citation type="submission" date="2019-02" db="EMBL/GenBank/DDBJ databases">
        <title>Draft genome sequences of novel Actinobacteria.</title>
        <authorList>
            <person name="Sahin N."/>
            <person name="Ay H."/>
            <person name="Saygin H."/>
        </authorList>
    </citation>
    <scope>NUCLEOTIDE SEQUENCE [LARGE SCALE GENOMIC DNA]</scope>
    <source>
        <strain evidence="2 3">KC603</strain>
    </source>
</reference>
<evidence type="ECO:0000259" key="1">
    <source>
        <dbReference type="Pfam" id="PF01636"/>
    </source>
</evidence>
<sequence length="248" mass="26355">MLPDVTAWAGLELVEPLRGGARNPVFLARRGGERFAVRVSGRPEPALTWELDLLGHLAAYGVAVAGIVPADDGRRWGAGGVLVHPFVTGGPPSTADDWRRVVAAAGSVHECTRGWPQRPGFASSTALLTTARGGDVDLAAMPDSAGELVRASWRRLPPTPPTAVHGDLGAGNVLVDGDQVTLIDWDESRADVPWLDFAHLPEDIEVPVPMDRADLVTAGVAWEVATCWVAEPEYAARRLAELRGRTGS</sequence>
<protein>
    <submittedName>
        <fullName evidence="2">Aminoglycoside phosphotransferase</fullName>
    </submittedName>
</protein>
<dbReference type="OrthoDB" id="115252at2"/>
<keyword evidence="2" id="KW-0808">Transferase</keyword>
<comment type="caution">
    <text evidence="2">The sequence shown here is derived from an EMBL/GenBank/DDBJ whole genome shotgun (WGS) entry which is preliminary data.</text>
</comment>
<dbReference type="InterPro" id="IPR011009">
    <property type="entry name" value="Kinase-like_dom_sf"/>
</dbReference>
<dbReference type="Gene3D" id="3.90.1200.10">
    <property type="match status" value="1"/>
</dbReference>
<evidence type="ECO:0000313" key="3">
    <source>
        <dbReference type="Proteomes" id="UP000295621"/>
    </source>
</evidence>
<dbReference type="GO" id="GO:0016740">
    <property type="term" value="F:transferase activity"/>
    <property type="evidence" value="ECO:0007669"/>
    <property type="project" value="UniProtKB-KW"/>
</dbReference>
<name>A0A4R4RSX9_9ACTN</name>